<organism evidence="3 4">
    <name type="scientific">Falsiporphyromonas endometrii</name>
    <dbReference type="NCBI Taxonomy" id="1387297"/>
    <lineage>
        <taxon>Bacteria</taxon>
        <taxon>Pseudomonadati</taxon>
        <taxon>Bacteroidota</taxon>
        <taxon>Bacteroidia</taxon>
        <taxon>Bacteroidales</taxon>
        <taxon>Porphyromonadaceae</taxon>
        <taxon>Falsiporphyromonas</taxon>
    </lineage>
</organism>
<dbReference type="Pfam" id="PF00326">
    <property type="entry name" value="Peptidase_S9"/>
    <property type="match status" value="1"/>
</dbReference>
<accession>A0ABV9K5L9</accession>
<comment type="caution">
    <text evidence="3">The sequence shown here is derived from an EMBL/GenBank/DDBJ whole genome shotgun (WGS) entry which is preliminary data.</text>
</comment>
<keyword evidence="1" id="KW-0812">Transmembrane</keyword>
<feature type="domain" description="Peptidase S9 prolyl oligopeptidase catalytic" evidence="2">
    <location>
        <begin position="144"/>
        <end position="319"/>
    </location>
</feature>
<dbReference type="InterPro" id="IPR001375">
    <property type="entry name" value="Peptidase_S9_cat"/>
</dbReference>
<keyword evidence="4" id="KW-1185">Reference proteome</keyword>
<dbReference type="GO" id="GO:0016787">
    <property type="term" value="F:hydrolase activity"/>
    <property type="evidence" value="ECO:0007669"/>
    <property type="project" value="UniProtKB-KW"/>
</dbReference>
<dbReference type="InterPro" id="IPR052920">
    <property type="entry name" value="DNA-binding_regulatory"/>
</dbReference>
<dbReference type="EMBL" id="JBHSGO010000026">
    <property type="protein sequence ID" value="MFC4665278.1"/>
    <property type="molecule type" value="Genomic_DNA"/>
</dbReference>
<dbReference type="PANTHER" id="PTHR43358:SF4">
    <property type="entry name" value="ALPHA_BETA HYDROLASE FOLD-1 DOMAIN-CONTAINING PROTEIN"/>
    <property type="match status" value="1"/>
</dbReference>
<evidence type="ECO:0000313" key="4">
    <source>
        <dbReference type="Proteomes" id="UP001596020"/>
    </source>
</evidence>
<name>A0ABV9K5L9_9PORP</name>
<dbReference type="SUPFAM" id="SSF53474">
    <property type="entry name" value="alpha/beta-Hydrolases"/>
    <property type="match status" value="1"/>
</dbReference>
<keyword evidence="1" id="KW-1133">Transmembrane helix</keyword>
<dbReference type="InterPro" id="IPR029058">
    <property type="entry name" value="AB_hydrolase_fold"/>
</dbReference>
<evidence type="ECO:0000256" key="1">
    <source>
        <dbReference type="SAM" id="Phobius"/>
    </source>
</evidence>
<dbReference type="PANTHER" id="PTHR43358">
    <property type="entry name" value="ALPHA/BETA-HYDROLASE"/>
    <property type="match status" value="1"/>
</dbReference>
<dbReference type="Gene3D" id="3.40.50.1820">
    <property type="entry name" value="alpha/beta hydrolase"/>
    <property type="match status" value="1"/>
</dbReference>
<dbReference type="RefSeq" id="WP_380077262.1">
    <property type="nucleotide sequence ID" value="NZ_JBHSGO010000026.1"/>
</dbReference>
<evidence type="ECO:0000259" key="2">
    <source>
        <dbReference type="Pfam" id="PF00326"/>
    </source>
</evidence>
<keyword evidence="1" id="KW-0472">Membrane</keyword>
<reference evidence="4" key="1">
    <citation type="journal article" date="2019" name="Int. J. Syst. Evol. Microbiol.">
        <title>The Global Catalogue of Microorganisms (GCM) 10K type strain sequencing project: providing services to taxonomists for standard genome sequencing and annotation.</title>
        <authorList>
            <consortium name="The Broad Institute Genomics Platform"/>
            <consortium name="The Broad Institute Genome Sequencing Center for Infectious Disease"/>
            <person name="Wu L."/>
            <person name="Ma J."/>
        </authorList>
    </citation>
    <scope>NUCLEOTIDE SEQUENCE [LARGE SCALE GENOMIC DNA]</scope>
    <source>
        <strain evidence="4">CGMCC 4.7357</strain>
    </source>
</reference>
<dbReference type="Proteomes" id="UP001596020">
    <property type="component" value="Unassembled WGS sequence"/>
</dbReference>
<feature type="transmembrane region" description="Helical" evidence="1">
    <location>
        <begin position="7"/>
        <end position="29"/>
    </location>
</feature>
<evidence type="ECO:0000313" key="3">
    <source>
        <dbReference type="EMBL" id="MFC4665278.1"/>
    </source>
</evidence>
<protein>
    <submittedName>
        <fullName evidence="3">Alpha/beta hydrolase</fullName>
    </submittedName>
</protein>
<keyword evidence="3" id="KW-0378">Hydrolase</keyword>
<gene>
    <name evidence="3" type="ORF">ACFO3G_01355</name>
</gene>
<sequence length="320" mass="37115">MKRTKKITIWSISVITVIALLLFPSIYFINFSLNHKYDIKTDSVESYRYMSEKYPWIVGWVDSLRTHHELHDTIITREDGVRLHGIFAYAPETTDKTAVIVHGYTDNSIRMLMIGYLYNKELGYNILLPDLYAHGKSEGQWVGMGLKDYPDVMLWMNIANNIFRGKNKETNMVVHGISMGAATTMMVSGHENNSFVKCFVEDCGYTSAKDEFAYKLKQMYHLPAFPYIYTASLLNKMVNGWYFSDANPLNAVKKCTKPMLFIHGESDTYVPTWMVYKLYDAKPMPKELWTLPGVEHALSYHDYPEQYTVKVKDFVNNYIK</sequence>
<proteinExistence type="predicted"/>